<dbReference type="InterPro" id="IPR000601">
    <property type="entry name" value="PKD_dom"/>
</dbReference>
<evidence type="ECO:0000259" key="2">
    <source>
        <dbReference type="PROSITE" id="PS50093"/>
    </source>
</evidence>
<dbReference type="InterPro" id="IPR013783">
    <property type="entry name" value="Ig-like_fold"/>
</dbReference>
<dbReference type="SUPFAM" id="SSF49265">
    <property type="entry name" value="Fibronectin type III"/>
    <property type="match status" value="1"/>
</dbReference>
<dbReference type="SUPFAM" id="SSF50998">
    <property type="entry name" value="Quinoprotein alcohol dehydrogenase-like"/>
    <property type="match status" value="1"/>
</dbReference>
<dbReference type="InterPro" id="IPR022409">
    <property type="entry name" value="PKD/Chitinase_dom"/>
</dbReference>
<feature type="chain" id="PRO_5009240412" evidence="1">
    <location>
        <begin position="39"/>
        <end position="1262"/>
    </location>
</feature>
<feature type="signal peptide" evidence="1">
    <location>
        <begin position="1"/>
        <end position="38"/>
    </location>
</feature>
<dbReference type="InterPro" id="IPR011047">
    <property type="entry name" value="Quinoprotein_ADH-like_sf"/>
</dbReference>
<accession>A0A1G6VT42</accession>
<dbReference type="PANTHER" id="PTHR36842:SF1">
    <property type="entry name" value="PROTEIN TOLB"/>
    <property type="match status" value="1"/>
</dbReference>
<dbReference type="Gene3D" id="2.60.40.10">
    <property type="entry name" value="Immunoglobulins"/>
    <property type="match status" value="4"/>
</dbReference>
<gene>
    <name evidence="3" type="ORF">SAMN04489747_1249</name>
</gene>
<dbReference type="SUPFAM" id="SSF49899">
    <property type="entry name" value="Concanavalin A-like lectins/glucanases"/>
    <property type="match status" value="1"/>
</dbReference>
<evidence type="ECO:0000256" key="1">
    <source>
        <dbReference type="SAM" id="SignalP"/>
    </source>
</evidence>
<dbReference type="InterPro" id="IPR013320">
    <property type="entry name" value="ConA-like_dom_sf"/>
</dbReference>
<feature type="domain" description="PKD" evidence="2">
    <location>
        <begin position="891"/>
        <end position="970"/>
    </location>
</feature>
<protein>
    <submittedName>
        <fullName evidence="3">PKD repeat-containing protein</fullName>
    </submittedName>
</protein>
<dbReference type="SUPFAM" id="SSF49299">
    <property type="entry name" value="PKD domain"/>
    <property type="match status" value="3"/>
</dbReference>
<dbReference type="AlphaFoldDB" id="A0A1G6VT42"/>
<feature type="domain" description="PKD" evidence="2">
    <location>
        <begin position="801"/>
        <end position="886"/>
    </location>
</feature>
<dbReference type="PANTHER" id="PTHR36842">
    <property type="entry name" value="PROTEIN TOLB HOMOLOG"/>
    <property type="match status" value="1"/>
</dbReference>
<dbReference type="CDD" id="cd00146">
    <property type="entry name" value="PKD"/>
    <property type="match status" value="3"/>
</dbReference>
<dbReference type="InterPro" id="IPR035986">
    <property type="entry name" value="PKD_dom_sf"/>
</dbReference>
<evidence type="ECO:0000313" key="4">
    <source>
        <dbReference type="Proteomes" id="UP000198546"/>
    </source>
</evidence>
<dbReference type="InterPro" id="IPR036116">
    <property type="entry name" value="FN3_sf"/>
</dbReference>
<dbReference type="Gene3D" id="2.60.120.200">
    <property type="match status" value="1"/>
</dbReference>
<dbReference type="Pfam" id="PF13385">
    <property type="entry name" value="Laminin_G_3"/>
    <property type="match status" value="1"/>
</dbReference>
<dbReference type="SMART" id="SM00089">
    <property type="entry name" value="PKD"/>
    <property type="match status" value="3"/>
</dbReference>
<dbReference type="GO" id="GO:0005975">
    <property type="term" value="P:carbohydrate metabolic process"/>
    <property type="evidence" value="ECO:0007669"/>
    <property type="project" value="UniProtKB-ARBA"/>
</dbReference>
<dbReference type="EMBL" id="LT629688">
    <property type="protein sequence ID" value="SDD56719.1"/>
    <property type="molecule type" value="Genomic_DNA"/>
</dbReference>
<dbReference type="Proteomes" id="UP000198546">
    <property type="component" value="Chromosome i"/>
</dbReference>
<organism evidence="3 4">
    <name type="scientific">Auraticoccus monumenti</name>
    <dbReference type="NCBI Taxonomy" id="675864"/>
    <lineage>
        <taxon>Bacteria</taxon>
        <taxon>Bacillati</taxon>
        <taxon>Actinomycetota</taxon>
        <taxon>Actinomycetes</taxon>
        <taxon>Propionibacteriales</taxon>
        <taxon>Propionibacteriaceae</taxon>
        <taxon>Auraticoccus</taxon>
    </lineage>
</organism>
<keyword evidence="4" id="KW-1185">Reference proteome</keyword>
<keyword evidence="1" id="KW-0732">Signal</keyword>
<dbReference type="PROSITE" id="PS50093">
    <property type="entry name" value="PKD"/>
    <property type="match status" value="3"/>
</dbReference>
<proteinExistence type="predicted"/>
<sequence>MNREEEASVNAQHPVVRRGALLIALVLALVLGTGQAPAAAEESEVNLTGPAPIEQRSPTTVTADALPTVQLDSGLAWTQVMVGNKVYVGGSFSNARPYGAAKGTQLTPRGNLLAYDITTGELDTEWDPSVTGTVRSIAASPDGKRIYVGGTFSKASGQTRWNFAAFDAQTGDLLTTFKPAVGGSYVNAITAVGDVVYVGGLLGAGNGVTRKNLMAFNTSGQLLGWAPTTDLQVDAMVAAPGTDKLIVGGRFGVVNGVPQRGLVALSMSDGSIQPWEAPTHVRNGVSEGTYKGKAGIYALSADGTSVFGTGWVYAAAEYGNFEGVFSAQPASGALNWVADCHGDHYGVHSDGTTVYSTSHEHSCESMGGFPQKDPAPGNMRNATAVTAARKGTLTRGTNTPFYQDWTGYPAPAAINWYPDWYTGTASGQGQAGWSVVGTGKYIAVGGEFIGVNGQAQYGLVRFSSEPASGRREGPRLSGDAWAPTAISPHSGSVRVTFPSNWDRDDLGLSYEVLRNGTKVGTVTASSSFWNLPSQTYNDSTVVKGQTYTYQVRAVDGDGNTALSKTVSVTVSTATLGAYSQRVLDDGASLYWRLNRAAAIETDLAGSDPGQVTAGVQATTPGALVGDQDAASRFPGSSTGAMGSSKAAPGPSTYAVELWFSTTTNRGGKLAGFGGSQLGTSNNYDRHVYMTDDGRLFFGAYTGVTNMATSSNSYNDGQWHHVVAMQSSAGMRLYVDGVEVGSNPNTGAEPYTGYWRVGGDNLGGWPGPVSNVWFDGSIDEFAVYGKSLAPATVAAHHQLGRAVASPTAEFSSVVKDLAVTVDGRASSAPTGRTVTGYSWDFGDSTPPTTGSTSSHSYAKAGEYAITLTVTDSGGGTAVKKQTVTVSAAHAAPVASFSQDVQGLTASLDGSGSTAASGATIASYAWDLGDGATSSEAQPSHRYDEAGTYAVQLTVTDSKGAKGTTTKQVTVTHADPVPAFQATTSEALTVAVDASASTTSDDAVPSFSWSWGDETADGSGRTASHEYAEAGSYDVVLTVTDDAGGEATLTKTVTVTEEQLVAQDAFGRSVTSGWGASDVGGTWTGTTGLSVAGGSGLVTVGRSQTRTATLTSAVAGDTDSRFTVGLDKVADGGGAHVNYHVRRGDDGGYRFKLRYAANGNVNVGLARMVGSTETLVANRLLSGYTQTAGAELQVRMEVLTEGTSTRLRAKVWPEGQPEPEAWFVTTTDSTATLQDSGHVAFSAYGTGTMTNGPVVVSIDDLEVR</sequence>
<name>A0A1G6VT42_9ACTN</name>
<dbReference type="STRING" id="675864.SAMN04489747_1249"/>
<evidence type="ECO:0000313" key="3">
    <source>
        <dbReference type="EMBL" id="SDD56719.1"/>
    </source>
</evidence>
<feature type="domain" description="PKD" evidence="2">
    <location>
        <begin position="973"/>
        <end position="1054"/>
    </location>
</feature>
<reference evidence="3 4" key="1">
    <citation type="submission" date="2016-10" db="EMBL/GenBank/DDBJ databases">
        <authorList>
            <person name="de Groot N.N."/>
        </authorList>
    </citation>
    <scope>NUCLEOTIDE SEQUENCE [LARGE SCALE GENOMIC DNA]</scope>
    <source>
        <strain evidence="3 4">MON 2.2</strain>
    </source>
</reference>
<dbReference type="Pfam" id="PF18911">
    <property type="entry name" value="PKD_4"/>
    <property type="match status" value="3"/>
</dbReference>